<dbReference type="PANTHER" id="PTHR42801">
    <property type="entry name" value="THIOREDOXIN-DEPENDENT PEROXIDE REDUCTASE"/>
    <property type="match status" value="1"/>
</dbReference>
<dbReference type="InterPro" id="IPR024706">
    <property type="entry name" value="Peroxiredoxin_AhpC-typ"/>
</dbReference>
<evidence type="ECO:0000256" key="2">
    <source>
        <dbReference type="ARBA" id="ARBA00013017"/>
    </source>
</evidence>
<evidence type="ECO:0000256" key="7">
    <source>
        <dbReference type="ARBA" id="ARBA00023284"/>
    </source>
</evidence>
<sequence>MSSIGKKLPKFSLKNQDDKVITQTDLEGSYSVLYFYPKDDTPGCTKEACGFTENIKAFEKLGVKVYGVSPDDVASHKKFATKYKLKIELLADTEQKLCNALDVIGEKNMYGKIYRGVIRTTFIINPDGEIAEVYNNVRVDGHVDKVKEKITELIKL</sequence>
<dbReference type="InterPro" id="IPR000866">
    <property type="entry name" value="AhpC/TSA"/>
</dbReference>
<evidence type="ECO:0000256" key="8">
    <source>
        <dbReference type="ARBA" id="ARBA00032824"/>
    </source>
</evidence>
<dbReference type="PANTHER" id="PTHR42801:SF4">
    <property type="entry name" value="AHPC_TSA FAMILY PROTEIN"/>
    <property type="match status" value="1"/>
</dbReference>
<evidence type="ECO:0000256" key="6">
    <source>
        <dbReference type="ARBA" id="ARBA00023157"/>
    </source>
</evidence>
<dbReference type="EMBL" id="JARBDR010000803">
    <property type="protein sequence ID" value="KAJ8306772.1"/>
    <property type="molecule type" value="Genomic_DNA"/>
</dbReference>
<comment type="catalytic activity">
    <reaction evidence="10">
        <text>a hydroperoxide + [thioredoxin]-dithiol = an alcohol + [thioredoxin]-disulfide + H2O</text>
        <dbReference type="Rhea" id="RHEA:62620"/>
        <dbReference type="Rhea" id="RHEA-COMP:10698"/>
        <dbReference type="Rhea" id="RHEA-COMP:10700"/>
        <dbReference type="ChEBI" id="CHEBI:15377"/>
        <dbReference type="ChEBI" id="CHEBI:29950"/>
        <dbReference type="ChEBI" id="CHEBI:30879"/>
        <dbReference type="ChEBI" id="CHEBI:35924"/>
        <dbReference type="ChEBI" id="CHEBI:50058"/>
        <dbReference type="EC" id="1.11.1.24"/>
    </reaction>
</comment>
<dbReference type="EC" id="1.11.1.24" evidence="2"/>
<name>A0ABQ9ENC8_TEGGR</name>
<keyword evidence="5" id="KW-0560">Oxidoreductase</keyword>
<dbReference type="PROSITE" id="PS51352">
    <property type="entry name" value="THIOREDOXIN_2"/>
    <property type="match status" value="1"/>
</dbReference>
<evidence type="ECO:0000256" key="10">
    <source>
        <dbReference type="ARBA" id="ARBA00049091"/>
    </source>
</evidence>
<comment type="caution">
    <text evidence="12">The sequence shown here is derived from an EMBL/GenBank/DDBJ whole genome shotgun (WGS) entry which is preliminary data.</text>
</comment>
<evidence type="ECO:0000256" key="5">
    <source>
        <dbReference type="ARBA" id="ARBA00023002"/>
    </source>
</evidence>
<evidence type="ECO:0000313" key="12">
    <source>
        <dbReference type="EMBL" id="KAJ8306772.1"/>
    </source>
</evidence>
<organism evidence="12 13">
    <name type="scientific">Tegillarca granosa</name>
    <name type="common">Malaysian cockle</name>
    <name type="synonym">Anadara granosa</name>
    <dbReference type="NCBI Taxonomy" id="220873"/>
    <lineage>
        <taxon>Eukaryota</taxon>
        <taxon>Metazoa</taxon>
        <taxon>Spiralia</taxon>
        <taxon>Lophotrochozoa</taxon>
        <taxon>Mollusca</taxon>
        <taxon>Bivalvia</taxon>
        <taxon>Autobranchia</taxon>
        <taxon>Pteriomorphia</taxon>
        <taxon>Arcoida</taxon>
        <taxon>Arcoidea</taxon>
        <taxon>Arcidae</taxon>
        <taxon>Tegillarca</taxon>
    </lineage>
</organism>
<dbReference type="Gene3D" id="3.40.30.10">
    <property type="entry name" value="Glutaredoxin"/>
    <property type="match status" value="1"/>
</dbReference>
<keyword evidence="3" id="KW-0575">Peroxidase</keyword>
<comment type="subunit">
    <text evidence="1">Monomer.</text>
</comment>
<accession>A0ABQ9ENC8</accession>
<dbReference type="SUPFAM" id="SSF52833">
    <property type="entry name" value="Thioredoxin-like"/>
    <property type="match status" value="1"/>
</dbReference>
<keyword evidence="13" id="KW-1185">Reference proteome</keyword>
<evidence type="ECO:0000256" key="1">
    <source>
        <dbReference type="ARBA" id="ARBA00011245"/>
    </source>
</evidence>
<comment type="similarity">
    <text evidence="9">Belongs to the peroxiredoxin family. BCP/PrxQ subfamily.</text>
</comment>
<protein>
    <recommendedName>
        <fullName evidence="2">thioredoxin-dependent peroxiredoxin</fullName>
        <ecNumber evidence="2">1.11.1.24</ecNumber>
    </recommendedName>
    <alternativeName>
        <fullName evidence="8">Thioredoxin peroxidase</fullName>
    </alternativeName>
</protein>
<feature type="domain" description="Thioredoxin" evidence="11">
    <location>
        <begin position="2"/>
        <end position="155"/>
    </location>
</feature>
<evidence type="ECO:0000259" key="11">
    <source>
        <dbReference type="PROSITE" id="PS51352"/>
    </source>
</evidence>
<keyword evidence="4" id="KW-0049">Antioxidant</keyword>
<dbReference type="Pfam" id="PF00578">
    <property type="entry name" value="AhpC-TSA"/>
    <property type="match status" value="1"/>
</dbReference>
<evidence type="ECO:0000313" key="13">
    <source>
        <dbReference type="Proteomes" id="UP001217089"/>
    </source>
</evidence>
<dbReference type="InterPro" id="IPR013766">
    <property type="entry name" value="Thioredoxin_domain"/>
</dbReference>
<proteinExistence type="inferred from homology"/>
<dbReference type="InterPro" id="IPR050924">
    <property type="entry name" value="Peroxiredoxin_BCP/PrxQ"/>
</dbReference>
<gene>
    <name evidence="12" type="ORF">KUTeg_015675</name>
</gene>
<dbReference type="PIRSF" id="PIRSF000239">
    <property type="entry name" value="AHPC"/>
    <property type="match status" value="1"/>
</dbReference>
<keyword evidence="6" id="KW-1015">Disulfide bond</keyword>
<evidence type="ECO:0000256" key="9">
    <source>
        <dbReference type="ARBA" id="ARBA00038489"/>
    </source>
</evidence>
<evidence type="ECO:0000256" key="4">
    <source>
        <dbReference type="ARBA" id="ARBA00022862"/>
    </source>
</evidence>
<dbReference type="Proteomes" id="UP001217089">
    <property type="component" value="Unassembled WGS sequence"/>
</dbReference>
<reference evidence="12 13" key="1">
    <citation type="submission" date="2022-12" db="EMBL/GenBank/DDBJ databases">
        <title>Chromosome-level genome of Tegillarca granosa.</title>
        <authorList>
            <person name="Kim J."/>
        </authorList>
    </citation>
    <scope>NUCLEOTIDE SEQUENCE [LARGE SCALE GENOMIC DNA]</scope>
    <source>
        <strain evidence="12">Teg-2019</strain>
        <tissue evidence="12">Adductor muscle</tissue>
    </source>
</reference>
<dbReference type="CDD" id="cd03017">
    <property type="entry name" value="PRX_BCP"/>
    <property type="match status" value="1"/>
</dbReference>
<evidence type="ECO:0000256" key="3">
    <source>
        <dbReference type="ARBA" id="ARBA00022559"/>
    </source>
</evidence>
<dbReference type="InterPro" id="IPR036249">
    <property type="entry name" value="Thioredoxin-like_sf"/>
</dbReference>
<keyword evidence="7" id="KW-0676">Redox-active center</keyword>